<keyword evidence="1" id="KW-0812">Transmembrane</keyword>
<keyword evidence="1" id="KW-0472">Membrane</keyword>
<evidence type="ECO:0000256" key="1">
    <source>
        <dbReference type="SAM" id="Phobius"/>
    </source>
</evidence>
<feature type="transmembrane region" description="Helical" evidence="1">
    <location>
        <begin position="52"/>
        <end position="73"/>
    </location>
</feature>
<feature type="transmembrane region" description="Helical" evidence="1">
    <location>
        <begin position="108"/>
        <end position="130"/>
    </location>
</feature>
<keyword evidence="1" id="KW-1133">Transmembrane helix</keyword>
<dbReference type="AlphaFoldDB" id="A0A6G1I723"/>
<keyword evidence="3" id="KW-1185">Reference proteome</keyword>
<dbReference type="Proteomes" id="UP000799640">
    <property type="component" value="Unassembled WGS sequence"/>
</dbReference>
<reference evidence="2" key="1">
    <citation type="journal article" date="2020" name="Stud. Mycol.">
        <title>101 Dothideomycetes genomes: a test case for predicting lifestyles and emergence of pathogens.</title>
        <authorList>
            <person name="Haridas S."/>
            <person name="Albert R."/>
            <person name="Binder M."/>
            <person name="Bloem J."/>
            <person name="Labutti K."/>
            <person name="Salamov A."/>
            <person name="Andreopoulos B."/>
            <person name="Baker S."/>
            <person name="Barry K."/>
            <person name="Bills G."/>
            <person name="Bluhm B."/>
            <person name="Cannon C."/>
            <person name="Castanera R."/>
            <person name="Culley D."/>
            <person name="Daum C."/>
            <person name="Ezra D."/>
            <person name="Gonzalez J."/>
            <person name="Henrissat B."/>
            <person name="Kuo A."/>
            <person name="Liang C."/>
            <person name="Lipzen A."/>
            <person name="Lutzoni F."/>
            <person name="Magnuson J."/>
            <person name="Mondo S."/>
            <person name="Nolan M."/>
            <person name="Ohm R."/>
            <person name="Pangilinan J."/>
            <person name="Park H.-J."/>
            <person name="Ramirez L."/>
            <person name="Alfaro M."/>
            <person name="Sun H."/>
            <person name="Tritt A."/>
            <person name="Yoshinaga Y."/>
            <person name="Zwiers L.-H."/>
            <person name="Turgeon B."/>
            <person name="Goodwin S."/>
            <person name="Spatafora J."/>
            <person name="Crous P."/>
            <person name="Grigoriev I."/>
        </authorList>
    </citation>
    <scope>NUCLEOTIDE SEQUENCE</scope>
    <source>
        <strain evidence="2">CBS 262.69</strain>
    </source>
</reference>
<name>A0A6G1I723_9PEZI</name>
<evidence type="ECO:0000313" key="3">
    <source>
        <dbReference type="Proteomes" id="UP000799640"/>
    </source>
</evidence>
<organism evidence="2 3">
    <name type="scientific">Trichodelitschia bisporula</name>
    <dbReference type="NCBI Taxonomy" id="703511"/>
    <lineage>
        <taxon>Eukaryota</taxon>
        <taxon>Fungi</taxon>
        <taxon>Dikarya</taxon>
        <taxon>Ascomycota</taxon>
        <taxon>Pezizomycotina</taxon>
        <taxon>Dothideomycetes</taxon>
        <taxon>Dothideomycetes incertae sedis</taxon>
        <taxon>Phaeotrichales</taxon>
        <taxon>Phaeotrichaceae</taxon>
        <taxon>Trichodelitschia</taxon>
    </lineage>
</organism>
<dbReference type="EMBL" id="ML996688">
    <property type="protein sequence ID" value="KAF2404098.1"/>
    <property type="molecule type" value="Genomic_DNA"/>
</dbReference>
<gene>
    <name evidence="2" type="ORF">EJ06DRAFT_188041</name>
</gene>
<evidence type="ECO:0000313" key="2">
    <source>
        <dbReference type="EMBL" id="KAF2404098.1"/>
    </source>
</evidence>
<feature type="transmembrane region" description="Helical" evidence="1">
    <location>
        <begin position="80"/>
        <end position="102"/>
    </location>
</feature>
<accession>A0A6G1I723</accession>
<protein>
    <submittedName>
        <fullName evidence="2">Uncharacterized protein</fullName>
    </submittedName>
</protein>
<proteinExistence type="predicted"/>
<sequence>MVDGGEITPSSRFGHYSASGPQHHLAGMVDGGDMVFKLQYEFFDLSNLNSPAQILSLVCFWALELMSGVLALWHSGFRGFLVLWVCVVFLACALCFLCMRYVSCIDVWNQAFVSVLFLYLNLSFFLQSLLQRASPPAPTMTAITIFMDFMDPELRRVLAAASLARGQRLSRLALRVRPAHLGSEQLSHPSAGVFPLTCSQDAGFPRGFSMLRVIGSRFRVLFFLDALEDGRHHRCFS</sequence>